<dbReference type="Proteomes" id="UP000198925">
    <property type="component" value="Unassembled WGS sequence"/>
</dbReference>
<dbReference type="InterPro" id="IPR041490">
    <property type="entry name" value="KstR2_TetR_C"/>
</dbReference>
<dbReference type="PANTHER" id="PTHR30055">
    <property type="entry name" value="HTH-TYPE TRANSCRIPTIONAL REGULATOR RUTR"/>
    <property type="match status" value="1"/>
</dbReference>
<dbReference type="PROSITE" id="PS50977">
    <property type="entry name" value="HTH_TETR_2"/>
    <property type="match status" value="1"/>
</dbReference>
<dbReference type="GO" id="GO:0003700">
    <property type="term" value="F:DNA-binding transcription factor activity"/>
    <property type="evidence" value="ECO:0007669"/>
    <property type="project" value="TreeGrafter"/>
</dbReference>
<dbReference type="PANTHER" id="PTHR30055:SF237">
    <property type="entry name" value="TRANSCRIPTIONAL REPRESSOR MCE3R"/>
    <property type="match status" value="1"/>
</dbReference>
<dbReference type="Gene3D" id="1.10.357.10">
    <property type="entry name" value="Tetracycline Repressor, domain 2"/>
    <property type="match status" value="1"/>
</dbReference>
<dbReference type="PRINTS" id="PR00455">
    <property type="entry name" value="HTHTETR"/>
</dbReference>
<evidence type="ECO:0000259" key="3">
    <source>
        <dbReference type="PROSITE" id="PS50977"/>
    </source>
</evidence>
<feature type="domain" description="HTH tetR-type" evidence="3">
    <location>
        <begin position="10"/>
        <end position="70"/>
    </location>
</feature>
<evidence type="ECO:0000313" key="4">
    <source>
        <dbReference type="EMBL" id="SDC36554.1"/>
    </source>
</evidence>
<keyword evidence="5" id="KW-1185">Reference proteome</keyword>
<dbReference type="InterPro" id="IPR001647">
    <property type="entry name" value="HTH_TetR"/>
</dbReference>
<dbReference type="AlphaFoldDB" id="A0A1G6L026"/>
<name>A0A1G6L026_9PROT</name>
<dbReference type="SUPFAM" id="SSF48498">
    <property type="entry name" value="Tetracyclin repressor-like, C-terminal domain"/>
    <property type="match status" value="1"/>
</dbReference>
<dbReference type="STRING" id="938405.SAMN02927895_03830"/>
<keyword evidence="1 2" id="KW-0238">DNA-binding</keyword>
<sequence length="199" mass="21903">MARITRSNGERTAAAIRQAALRLIHQQGFAAMNLRELAAAVGISPASLYNHMTTKQSLLFDLMLEHMTALLEQTDAALAAAGPEPLARLEAFIAHHVLYHLERKREVYIANFELRALDPPNAARIITMRHDYEARLIGLLEEGAAAGLLNLGDARISAYAMLAMLTGVCTWYRADGRLQPAELVALHTRLALEGVRRKG</sequence>
<dbReference type="SUPFAM" id="SSF46689">
    <property type="entry name" value="Homeodomain-like"/>
    <property type="match status" value="1"/>
</dbReference>
<dbReference type="Pfam" id="PF17932">
    <property type="entry name" value="TetR_C_24"/>
    <property type="match status" value="1"/>
</dbReference>
<evidence type="ECO:0000256" key="1">
    <source>
        <dbReference type="ARBA" id="ARBA00023125"/>
    </source>
</evidence>
<organism evidence="4 5">
    <name type="scientific">Belnapia rosea</name>
    <dbReference type="NCBI Taxonomy" id="938405"/>
    <lineage>
        <taxon>Bacteria</taxon>
        <taxon>Pseudomonadati</taxon>
        <taxon>Pseudomonadota</taxon>
        <taxon>Alphaproteobacteria</taxon>
        <taxon>Acetobacterales</taxon>
        <taxon>Roseomonadaceae</taxon>
        <taxon>Belnapia</taxon>
    </lineage>
</organism>
<dbReference type="Pfam" id="PF00440">
    <property type="entry name" value="TetR_N"/>
    <property type="match status" value="1"/>
</dbReference>
<accession>A0A1G6L026</accession>
<dbReference type="InterPro" id="IPR050109">
    <property type="entry name" value="HTH-type_TetR-like_transc_reg"/>
</dbReference>
<feature type="DNA-binding region" description="H-T-H motif" evidence="2">
    <location>
        <begin position="33"/>
        <end position="52"/>
    </location>
</feature>
<evidence type="ECO:0000256" key="2">
    <source>
        <dbReference type="PROSITE-ProRule" id="PRU00335"/>
    </source>
</evidence>
<proteinExistence type="predicted"/>
<dbReference type="GO" id="GO:0000976">
    <property type="term" value="F:transcription cis-regulatory region binding"/>
    <property type="evidence" value="ECO:0007669"/>
    <property type="project" value="TreeGrafter"/>
</dbReference>
<dbReference type="InterPro" id="IPR009057">
    <property type="entry name" value="Homeodomain-like_sf"/>
</dbReference>
<dbReference type="RefSeq" id="WP_090660479.1">
    <property type="nucleotide sequence ID" value="NZ_FMZX01000001.1"/>
</dbReference>
<reference evidence="4 5" key="1">
    <citation type="submission" date="2016-10" db="EMBL/GenBank/DDBJ databases">
        <authorList>
            <person name="de Groot N.N."/>
        </authorList>
    </citation>
    <scope>NUCLEOTIDE SEQUENCE [LARGE SCALE GENOMIC DNA]</scope>
    <source>
        <strain evidence="4 5">CPCC 100156</strain>
    </source>
</reference>
<evidence type="ECO:0000313" key="5">
    <source>
        <dbReference type="Proteomes" id="UP000198925"/>
    </source>
</evidence>
<gene>
    <name evidence="4" type="ORF">SAMN04487779_1001709</name>
</gene>
<dbReference type="InterPro" id="IPR036271">
    <property type="entry name" value="Tet_transcr_reg_TetR-rel_C_sf"/>
</dbReference>
<dbReference type="EMBL" id="FMZX01000001">
    <property type="protein sequence ID" value="SDC36554.1"/>
    <property type="molecule type" value="Genomic_DNA"/>
</dbReference>
<protein>
    <submittedName>
        <fullName evidence="4">Transcriptional regulator, TetR family</fullName>
    </submittedName>
</protein>